<proteinExistence type="predicted"/>
<comment type="caution">
    <text evidence="3">The sequence shown here is derived from an EMBL/GenBank/DDBJ whole genome shotgun (WGS) entry which is preliminary data.</text>
</comment>
<evidence type="ECO:0000313" key="4">
    <source>
        <dbReference type="Proteomes" id="UP001218246"/>
    </source>
</evidence>
<evidence type="ECO:0000256" key="1">
    <source>
        <dbReference type="SAM" id="SignalP"/>
    </source>
</evidence>
<evidence type="ECO:0000313" key="3">
    <source>
        <dbReference type="EMBL" id="MDG5754777.1"/>
    </source>
</evidence>
<dbReference type="InterPro" id="IPR013785">
    <property type="entry name" value="Aldolase_TIM"/>
</dbReference>
<feature type="signal peptide" evidence="1">
    <location>
        <begin position="1"/>
        <end position="22"/>
    </location>
</feature>
<keyword evidence="4" id="KW-1185">Reference proteome</keyword>
<dbReference type="InterPro" id="IPR004352">
    <property type="entry name" value="GH114_TIM-barrel"/>
</dbReference>
<feature type="domain" description="Glycoside-hydrolase family GH114 TIM-barrel" evidence="2">
    <location>
        <begin position="50"/>
        <end position="250"/>
    </location>
</feature>
<dbReference type="InterPro" id="IPR017853">
    <property type="entry name" value="GH"/>
</dbReference>
<dbReference type="SUPFAM" id="SSF51445">
    <property type="entry name" value="(Trans)glycosidases"/>
    <property type="match status" value="1"/>
</dbReference>
<keyword evidence="1" id="KW-0732">Signal</keyword>
<dbReference type="EMBL" id="JARULN010000013">
    <property type="protein sequence ID" value="MDG5754777.1"/>
    <property type="molecule type" value="Genomic_DNA"/>
</dbReference>
<dbReference type="RefSeq" id="WP_124565298.1">
    <property type="nucleotide sequence ID" value="NZ_JARRRY010000013.1"/>
</dbReference>
<gene>
    <name evidence="3" type="ORF">P6P90_12460</name>
</gene>
<organism evidence="3 4">
    <name type="scientific">Ectobacillus antri</name>
    <dbReference type="NCBI Taxonomy" id="2486280"/>
    <lineage>
        <taxon>Bacteria</taxon>
        <taxon>Bacillati</taxon>
        <taxon>Bacillota</taxon>
        <taxon>Bacilli</taxon>
        <taxon>Bacillales</taxon>
        <taxon>Bacillaceae</taxon>
        <taxon>Ectobacillus</taxon>
    </lineage>
</organism>
<dbReference type="Gene3D" id="3.20.20.70">
    <property type="entry name" value="Aldolase class I"/>
    <property type="match status" value="1"/>
</dbReference>
<dbReference type="Proteomes" id="UP001218246">
    <property type="component" value="Unassembled WGS sequence"/>
</dbReference>
<protein>
    <submittedName>
        <fullName evidence="3">Endo alpha-1,4 polygalactosaminidase</fullName>
    </submittedName>
</protein>
<dbReference type="PANTHER" id="PTHR35882:SF2">
    <property type="entry name" value="PELA"/>
    <property type="match status" value="1"/>
</dbReference>
<feature type="chain" id="PRO_5045683060" evidence="1">
    <location>
        <begin position="23"/>
        <end position="277"/>
    </location>
</feature>
<reference evidence="3 4" key="1">
    <citation type="submission" date="2023-04" db="EMBL/GenBank/DDBJ databases">
        <title>Ectobacillus antri isolated from activated sludge.</title>
        <authorList>
            <person name="Yan P."/>
            <person name="Liu X."/>
        </authorList>
    </citation>
    <scope>NUCLEOTIDE SEQUENCE [LARGE SCALE GENOMIC DNA]</scope>
    <source>
        <strain evidence="3 4">C18H</strain>
    </source>
</reference>
<dbReference type="Pfam" id="PF03537">
    <property type="entry name" value="Glyco_hydro_114"/>
    <property type="match status" value="1"/>
</dbReference>
<dbReference type="PANTHER" id="PTHR35882">
    <property type="entry name" value="PELA"/>
    <property type="match status" value="1"/>
</dbReference>
<name>A0ABT6H736_9BACI</name>
<evidence type="ECO:0000259" key="2">
    <source>
        <dbReference type="Pfam" id="PF03537"/>
    </source>
</evidence>
<accession>A0ABT6H736</accession>
<sequence length="277" mass="32325">MKVVKFFLCVVVVLAAFWPSVGKGMASSSNMLKDAKSYKIYYNAPNKRILSEMTNYDFVIIEPYHYTAAQVKQIKAKGTKVYGYISTMEAANWNQELMKRFAPEDFFYRNDQKIYYPEWDSYLMDITSVHYRGVLMEEIQNHIAQKGFDGIFLDTVGDIDNEHKGDVLLEQQQGLKTFLQDIQAKYPHLSMIQNWGFGTLKTTTAPYVDAIMWEDFHYKKVSRDGWSLDRIRDLQLLRKQYGLEVLTVSFTEKGKSALFAKQNGFIHFHTNRGYDVW</sequence>